<evidence type="ECO:0000313" key="2">
    <source>
        <dbReference type="Proteomes" id="UP000694545"/>
    </source>
</evidence>
<protein>
    <submittedName>
        <fullName evidence="1">Uncharacterized protein</fullName>
    </submittedName>
</protein>
<dbReference type="AlphaFoldDB" id="A0A8D2L5N8"/>
<reference evidence="1" key="2">
    <citation type="submission" date="2025-09" db="UniProtKB">
        <authorList>
            <consortium name="Ensembl"/>
        </authorList>
    </citation>
    <scope>IDENTIFICATION</scope>
</reference>
<name>A0A8D2L5N8_VARKO</name>
<organism evidence="1 2">
    <name type="scientific">Varanus komodoensis</name>
    <name type="common">Komodo dragon</name>
    <dbReference type="NCBI Taxonomy" id="61221"/>
    <lineage>
        <taxon>Eukaryota</taxon>
        <taxon>Metazoa</taxon>
        <taxon>Chordata</taxon>
        <taxon>Craniata</taxon>
        <taxon>Vertebrata</taxon>
        <taxon>Euteleostomi</taxon>
        <taxon>Lepidosauria</taxon>
        <taxon>Squamata</taxon>
        <taxon>Bifurcata</taxon>
        <taxon>Unidentata</taxon>
        <taxon>Episquamata</taxon>
        <taxon>Toxicofera</taxon>
        <taxon>Anguimorpha</taxon>
        <taxon>Paleoanguimorpha</taxon>
        <taxon>Varanoidea</taxon>
        <taxon>Varanidae</taxon>
        <taxon>Varanus</taxon>
    </lineage>
</organism>
<evidence type="ECO:0000313" key="1">
    <source>
        <dbReference type="Ensembl" id="ENSVKKP00000017258.1"/>
    </source>
</evidence>
<dbReference type="Ensembl" id="ENSVKKT00000017688.1">
    <property type="protein sequence ID" value="ENSVKKP00000017258.1"/>
    <property type="gene ID" value="ENSVKKG00000011791.1"/>
</dbReference>
<proteinExistence type="predicted"/>
<sequence length="88" mass="9826">SFLKQVLVQQLGGHGGLCGALWQLSGINDLIVDIDKYCNKYCADEIGFLGYRGVIYAEEMNGEMPQTFIWQNPKFSLSEWAPPSIPSK</sequence>
<dbReference type="Proteomes" id="UP000694545">
    <property type="component" value="Unplaced"/>
</dbReference>
<accession>A0A8D2L5N8</accession>
<keyword evidence="2" id="KW-1185">Reference proteome</keyword>
<dbReference type="OMA" id="NKYCADE"/>
<reference evidence="1" key="1">
    <citation type="submission" date="2025-08" db="UniProtKB">
        <authorList>
            <consortium name="Ensembl"/>
        </authorList>
    </citation>
    <scope>IDENTIFICATION</scope>
</reference>